<feature type="transmembrane region" description="Helical" evidence="14">
    <location>
        <begin position="217"/>
        <end position="234"/>
    </location>
</feature>
<dbReference type="Proteomes" id="UP000000314">
    <property type="component" value="Chromosome 2"/>
</dbReference>
<name>C4R309_KOMPG</name>
<evidence type="ECO:0000256" key="1">
    <source>
        <dbReference type="ARBA" id="ARBA00004163"/>
    </source>
</evidence>
<dbReference type="InterPro" id="IPR027027">
    <property type="entry name" value="GOSR2/Membrin/Bos1"/>
</dbReference>
<keyword evidence="8" id="KW-0333">Golgi apparatus</keyword>
<keyword evidence="13" id="KW-0175">Coiled coil</keyword>
<evidence type="ECO:0000256" key="13">
    <source>
        <dbReference type="SAM" id="Coils"/>
    </source>
</evidence>
<dbReference type="GO" id="GO:0000149">
    <property type="term" value="F:SNARE binding"/>
    <property type="evidence" value="ECO:0007669"/>
    <property type="project" value="TreeGrafter"/>
</dbReference>
<dbReference type="KEGG" id="ppa:PAS_chr2-2_0453"/>
<dbReference type="PANTHER" id="PTHR21230:SF1">
    <property type="entry name" value="GOLGI SNAP RECEPTOR COMPLEX MEMBER 2"/>
    <property type="match status" value="1"/>
</dbReference>
<reference evidence="15 16" key="1">
    <citation type="journal article" date="2009" name="Nat. Biotechnol.">
        <title>Genome sequence of the recombinant protein production host Pichia pastoris.</title>
        <authorList>
            <person name="De Schutter K."/>
            <person name="Lin Y.C."/>
            <person name="Tiels P."/>
            <person name="Van Hecke A."/>
            <person name="Glinka S."/>
            <person name="Weber-Lehmann J."/>
            <person name="Rouze P."/>
            <person name="Van de Peer Y."/>
            <person name="Callewaert N."/>
        </authorList>
    </citation>
    <scope>NUCLEOTIDE SEQUENCE [LARGE SCALE GENOMIC DNA]</scope>
    <source>
        <strain evidence="16">GS115 / ATCC 20864</strain>
    </source>
</reference>
<evidence type="ECO:0000256" key="6">
    <source>
        <dbReference type="ARBA" id="ARBA00022927"/>
    </source>
</evidence>
<dbReference type="GO" id="GO:0015031">
    <property type="term" value="P:protein transport"/>
    <property type="evidence" value="ECO:0007669"/>
    <property type="project" value="UniProtKB-KW"/>
</dbReference>
<evidence type="ECO:0000313" key="15">
    <source>
        <dbReference type="EMBL" id="CAY69883.1"/>
    </source>
</evidence>
<dbReference type="SMR" id="C4R309"/>
<dbReference type="OMA" id="FCWLVIH"/>
<evidence type="ECO:0000256" key="7">
    <source>
        <dbReference type="ARBA" id="ARBA00022989"/>
    </source>
</evidence>
<comment type="subcellular location">
    <subcellularLocation>
        <location evidence="1">Endoplasmic reticulum membrane</location>
        <topology evidence="1">Single-pass type IV membrane protein</topology>
    </subcellularLocation>
    <subcellularLocation>
        <location evidence="2">Golgi apparatus membrane</location>
        <topology evidence="2">Single-pass type IV membrane protein</topology>
    </subcellularLocation>
</comment>
<keyword evidence="3 12" id="KW-0813">Transport</keyword>
<dbReference type="InParanoid" id="C4R309"/>
<dbReference type="EMBL" id="FN392320">
    <property type="protein sequence ID" value="CAY69883.1"/>
    <property type="molecule type" value="Genomic_DNA"/>
</dbReference>
<keyword evidence="6 12" id="KW-0653">Protein transport</keyword>
<evidence type="ECO:0000256" key="10">
    <source>
        <dbReference type="ARBA" id="ARBA00037983"/>
    </source>
</evidence>
<evidence type="ECO:0000256" key="3">
    <source>
        <dbReference type="ARBA" id="ARBA00022448"/>
    </source>
</evidence>
<dbReference type="GO" id="GO:0031201">
    <property type="term" value="C:SNARE complex"/>
    <property type="evidence" value="ECO:0007669"/>
    <property type="project" value="TreeGrafter"/>
</dbReference>
<keyword evidence="5" id="KW-0931">ER-Golgi transport</keyword>
<organism evidence="15 16">
    <name type="scientific">Komagataella phaffii (strain GS115 / ATCC 20864)</name>
    <name type="common">Yeast</name>
    <name type="synonym">Pichia pastoris</name>
    <dbReference type="NCBI Taxonomy" id="644223"/>
    <lineage>
        <taxon>Eukaryota</taxon>
        <taxon>Fungi</taxon>
        <taxon>Dikarya</taxon>
        <taxon>Ascomycota</taxon>
        <taxon>Saccharomycotina</taxon>
        <taxon>Pichiomycetes</taxon>
        <taxon>Pichiales</taxon>
        <taxon>Pichiaceae</taxon>
        <taxon>Komagataella</taxon>
    </lineage>
</organism>
<dbReference type="GO" id="GO:0006888">
    <property type="term" value="P:endoplasmic reticulum to Golgi vesicle-mediated transport"/>
    <property type="evidence" value="ECO:0007669"/>
    <property type="project" value="TreeGrafter"/>
</dbReference>
<keyword evidence="4 14" id="KW-0812">Transmembrane</keyword>
<dbReference type="Gene3D" id="1.20.5.110">
    <property type="match status" value="1"/>
</dbReference>
<dbReference type="eggNOG" id="KOG3251">
    <property type="taxonomic scope" value="Eukaryota"/>
</dbReference>
<dbReference type="GO" id="GO:0012507">
    <property type="term" value="C:ER to Golgi transport vesicle membrane"/>
    <property type="evidence" value="ECO:0007669"/>
    <property type="project" value="TreeGrafter"/>
</dbReference>
<accession>C4R309</accession>
<gene>
    <name evidence="15" type="ordered locus">PAS_chr2-2_0453</name>
</gene>
<dbReference type="STRING" id="644223.C4R309"/>
<evidence type="ECO:0000256" key="9">
    <source>
        <dbReference type="ARBA" id="ARBA00023136"/>
    </source>
</evidence>
<dbReference type="OrthoDB" id="158360at2759"/>
<evidence type="ECO:0000256" key="2">
    <source>
        <dbReference type="ARBA" id="ARBA00004409"/>
    </source>
</evidence>
<evidence type="ECO:0000256" key="11">
    <source>
        <dbReference type="ARBA" id="ARBA00040957"/>
    </source>
</evidence>
<evidence type="ECO:0000256" key="12">
    <source>
        <dbReference type="PIRNR" id="PIRNR028865"/>
    </source>
</evidence>
<evidence type="ECO:0000256" key="4">
    <source>
        <dbReference type="ARBA" id="ARBA00022692"/>
    </source>
</evidence>
<dbReference type="Pfam" id="PF12352">
    <property type="entry name" value="V-SNARE_C"/>
    <property type="match status" value="1"/>
</dbReference>
<dbReference type="GO" id="GO:0006906">
    <property type="term" value="P:vesicle fusion"/>
    <property type="evidence" value="ECO:0007669"/>
    <property type="project" value="TreeGrafter"/>
</dbReference>
<protein>
    <recommendedName>
        <fullName evidence="11 12">Protein transport protein BOS1</fullName>
    </recommendedName>
</protein>
<comment type="function">
    <text evidence="12">SNARE required for protein transport between the ER and the Golgi complex.</text>
</comment>
<dbReference type="PIRSF" id="PIRSF028865">
    <property type="entry name" value="Membrin-2"/>
    <property type="match status" value="1"/>
</dbReference>
<dbReference type="GO" id="GO:0005789">
    <property type="term" value="C:endoplasmic reticulum membrane"/>
    <property type="evidence" value="ECO:0007669"/>
    <property type="project" value="UniProtKB-SubCell"/>
</dbReference>
<feature type="coiled-coil region" evidence="13">
    <location>
        <begin position="64"/>
        <end position="98"/>
    </location>
</feature>
<evidence type="ECO:0000256" key="8">
    <source>
        <dbReference type="ARBA" id="ARBA00023034"/>
    </source>
</evidence>
<dbReference type="GeneID" id="8199155"/>
<keyword evidence="9 12" id="KW-0472">Membrane</keyword>
<evidence type="ECO:0000313" key="16">
    <source>
        <dbReference type="Proteomes" id="UP000000314"/>
    </source>
</evidence>
<dbReference type="HOGENOM" id="CLU_078260_1_0_1"/>
<keyword evidence="7 14" id="KW-1133">Transmembrane helix</keyword>
<sequence length="238" mass="27444">MNTLYNHVNKQAISLRKDLASLEENVKGAPLSLVGQITTTMTLLTKSLDEYEDLIEKERNFEKKAKHDTRLRSFKRELQEYRDTFQSLRRKRDEAISSTTKQQLFDRRVSHHGASTAVSDNPYSGVVSRGVSHDNGPHEAEDMSMSEGLYKEKNTFSRGNQQLDHILEMAGASLDELIEQNEYIKRAQRKMTDTLETLGVSKVTIRRIEKKAFEDKWIFYGGAISVFVIFYLAVKYLR</sequence>
<dbReference type="GO" id="GO:0031902">
    <property type="term" value="C:late endosome membrane"/>
    <property type="evidence" value="ECO:0007669"/>
    <property type="project" value="TreeGrafter"/>
</dbReference>
<evidence type="ECO:0000256" key="5">
    <source>
        <dbReference type="ARBA" id="ARBA00022892"/>
    </source>
</evidence>
<evidence type="ECO:0000256" key="14">
    <source>
        <dbReference type="SAM" id="Phobius"/>
    </source>
</evidence>
<comment type="similarity">
    <text evidence="10 12">Belongs to the BOS1 family.</text>
</comment>
<dbReference type="AlphaFoldDB" id="C4R309"/>
<dbReference type="PANTHER" id="PTHR21230">
    <property type="entry name" value="VESICLE TRANSPORT V-SNARE PROTEIN VTI1-RELATED"/>
    <property type="match status" value="1"/>
</dbReference>
<dbReference type="RefSeq" id="XP_002492163.1">
    <property type="nucleotide sequence ID" value="XM_002492118.1"/>
</dbReference>
<dbReference type="GO" id="GO:0000139">
    <property type="term" value="C:Golgi membrane"/>
    <property type="evidence" value="ECO:0007669"/>
    <property type="project" value="UniProtKB-SubCell"/>
</dbReference>
<dbReference type="FunCoup" id="C4R309">
    <property type="interactions" value="64"/>
</dbReference>
<dbReference type="GO" id="GO:0005484">
    <property type="term" value="F:SNAP receptor activity"/>
    <property type="evidence" value="ECO:0007669"/>
    <property type="project" value="InterPro"/>
</dbReference>
<proteinExistence type="inferred from homology"/>
<keyword evidence="16" id="KW-1185">Reference proteome</keyword>